<dbReference type="EMBL" id="JBHFFA010000007">
    <property type="protein sequence ID" value="KAL2614128.1"/>
    <property type="molecule type" value="Genomic_DNA"/>
</dbReference>
<gene>
    <name evidence="1" type="ORF">R1flu_025820</name>
</gene>
<evidence type="ECO:0000313" key="1">
    <source>
        <dbReference type="EMBL" id="KAL2614128.1"/>
    </source>
</evidence>
<evidence type="ECO:0000313" key="2">
    <source>
        <dbReference type="Proteomes" id="UP001605036"/>
    </source>
</evidence>
<dbReference type="Proteomes" id="UP001605036">
    <property type="component" value="Unassembled WGS sequence"/>
</dbReference>
<proteinExistence type="predicted"/>
<comment type="caution">
    <text evidence="1">The sequence shown here is derived from an EMBL/GenBank/DDBJ whole genome shotgun (WGS) entry which is preliminary data.</text>
</comment>
<dbReference type="AlphaFoldDB" id="A0ABD1Y304"/>
<keyword evidence="2" id="KW-1185">Reference proteome</keyword>
<organism evidence="1 2">
    <name type="scientific">Riccia fluitans</name>
    <dbReference type="NCBI Taxonomy" id="41844"/>
    <lineage>
        <taxon>Eukaryota</taxon>
        <taxon>Viridiplantae</taxon>
        <taxon>Streptophyta</taxon>
        <taxon>Embryophyta</taxon>
        <taxon>Marchantiophyta</taxon>
        <taxon>Marchantiopsida</taxon>
        <taxon>Marchantiidae</taxon>
        <taxon>Marchantiales</taxon>
        <taxon>Ricciaceae</taxon>
        <taxon>Riccia</taxon>
    </lineage>
</organism>
<sequence length="118" mass="13602">MIQFIPNFLATQDVDVVEAMSSRATIEDYEKILKDVLKDVMNGKNKIDEIEIGLEFAKENGPLEDFTEVDNDREQDVWKEKINLQGSLDPDLLQANDVKRELETKIKNDIEDIQDFEG</sequence>
<accession>A0ABD1Y304</accession>
<protein>
    <submittedName>
        <fullName evidence="1">Uncharacterized protein</fullName>
    </submittedName>
</protein>
<reference evidence="1 2" key="1">
    <citation type="submission" date="2024-09" db="EMBL/GenBank/DDBJ databases">
        <title>Chromosome-scale assembly of Riccia fluitans.</title>
        <authorList>
            <person name="Paukszto L."/>
            <person name="Sawicki J."/>
            <person name="Karawczyk K."/>
            <person name="Piernik-Szablinska J."/>
            <person name="Szczecinska M."/>
            <person name="Mazdziarz M."/>
        </authorList>
    </citation>
    <scope>NUCLEOTIDE SEQUENCE [LARGE SCALE GENOMIC DNA]</scope>
    <source>
        <strain evidence="1">Rf_01</strain>
        <tissue evidence="1">Aerial parts of the thallus</tissue>
    </source>
</reference>
<name>A0ABD1Y304_9MARC</name>